<dbReference type="Proteomes" id="UP000193900">
    <property type="component" value="Unassembled WGS sequence"/>
</dbReference>
<name>A0A1Y5RZU8_9RHOB</name>
<organism evidence="1 2">
    <name type="scientific">Roseisalinus antarcticus</name>
    <dbReference type="NCBI Taxonomy" id="254357"/>
    <lineage>
        <taxon>Bacteria</taxon>
        <taxon>Pseudomonadati</taxon>
        <taxon>Pseudomonadota</taxon>
        <taxon>Alphaproteobacteria</taxon>
        <taxon>Rhodobacterales</taxon>
        <taxon>Roseobacteraceae</taxon>
        <taxon>Roseisalinus</taxon>
    </lineage>
</organism>
<sequence>MRSFALLAMLALSGCLPETGGRGTPAPTLQERAECSAAGGDVVAGGLEPWICEVPLPDGGQSCTRGSDCAGFCLAETRTCAPVRPYLGCTDVLWDDGEAVTICVD</sequence>
<gene>
    <name evidence="1" type="ORF">ROA7023_00953</name>
</gene>
<keyword evidence="2" id="KW-1185">Reference proteome</keyword>
<dbReference type="RefSeq" id="WP_085877864.1">
    <property type="nucleotide sequence ID" value="NZ_FWFZ01000003.1"/>
</dbReference>
<dbReference type="EMBL" id="FWFZ01000003">
    <property type="protein sequence ID" value="SLN28322.1"/>
    <property type="molecule type" value="Genomic_DNA"/>
</dbReference>
<protein>
    <submittedName>
        <fullName evidence="1">Uncharacterized protein</fullName>
    </submittedName>
</protein>
<accession>A0A1Y5RZU8</accession>
<dbReference type="AlphaFoldDB" id="A0A1Y5RZU8"/>
<dbReference type="PROSITE" id="PS51257">
    <property type="entry name" value="PROKAR_LIPOPROTEIN"/>
    <property type="match status" value="1"/>
</dbReference>
<evidence type="ECO:0000313" key="2">
    <source>
        <dbReference type="Proteomes" id="UP000193900"/>
    </source>
</evidence>
<proteinExistence type="predicted"/>
<dbReference type="OrthoDB" id="8592692at2"/>
<reference evidence="1 2" key="1">
    <citation type="submission" date="2017-03" db="EMBL/GenBank/DDBJ databases">
        <authorList>
            <person name="Afonso C.L."/>
            <person name="Miller P.J."/>
            <person name="Scott M.A."/>
            <person name="Spackman E."/>
            <person name="Goraichik I."/>
            <person name="Dimitrov K.M."/>
            <person name="Suarez D.L."/>
            <person name="Swayne D.E."/>
        </authorList>
    </citation>
    <scope>NUCLEOTIDE SEQUENCE [LARGE SCALE GENOMIC DNA]</scope>
    <source>
        <strain evidence="1 2">CECT 7023</strain>
    </source>
</reference>
<evidence type="ECO:0000313" key="1">
    <source>
        <dbReference type="EMBL" id="SLN28322.1"/>
    </source>
</evidence>